<keyword evidence="4" id="KW-1185">Reference proteome</keyword>
<gene>
    <name evidence="3 5 6" type="ORF">SRAE_1000200800</name>
</gene>
<sequence length="126" mass="14705">MFFFIKIIIFILFIVTFNVINCSPDDCCPSDRQKYRRRNGGHRGYRSGRNMRERKTTIEEEENKNVGKDIFKRPEILGMATPDDPKYATLKKLNVNNILGKKSEKKIQNDTVQKSSKFTAQPTQEE</sequence>
<evidence type="ECO:0000313" key="3">
    <source>
        <dbReference type="EMBL" id="CEF63750.1"/>
    </source>
</evidence>
<keyword evidence="2" id="KW-0732">Signal</keyword>
<feature type="chain" id="PRO_5015030520" evidence="2">
    <location>
        <begin position="23"/>
        <end position="126"/>
    </location>
</feature>
<evidence type="ECO:0000313" key="6">
    <source>
        <dbReference type="WormBase" id="SRAE_1000200800"/>
    </source>
</evidence>
<accession>A0A090L8F8</accession>
<dbReference type="GeneID" id="36376115"/>
<evidence type="ECO:0000313" key="4">
    <source>
        <dbReference type="Proteomes" id="UP000035682"/>
    </source>
</evidence>
<feature type="compositionally biased region" description="Polar residues" evidence="1">
    <location>
        <begin position="109"/>
        <end position="126"/>
    </location>
</feature>
<dbReference type="AlphaFoldDB" id="A0A090L8F8"/>
<dbReference type="Proteomes" id="UP000035682">
    <property type="component" value="Unplaced"/>
</dbReference>
<feature type="compositionally biased region" description="Basic residues" evidence="1">
    <location>
        <begin position="34"/>
        <end position="46"/>
    </location>
</feature>
<dbReference type="CTD" id="36376115"/>
<feature type="region of interest" description="Disordered" evidence="1">
    <location>
        <begin position="104"/>
        <end position="126"/>
    </location>
</feature>
<dbReference type="WormBase" id="SRAE_1000200800">
    <property type="protein sequence ID" value="SRP05181"/>
    <property type="gene ID" value="WBGene00258620"/>
</dbReference>
<name>A0A090L8F8_STRRB</name>
<proteinExistence type="predicted"/>
<evidence type="ECO:0000256" key="1">
    <source>
        <dbReference type="SAM" id="MobiDB-lite"/>
    </source>
</evidence>
<dbReference type="WBParaSite" id="SRAE_1000200800.1">
    <property type="protein sequence ID" value="SRAE_1000200800.1"/>
    <property type="gene ID" value="WBGene00258620"/>
</dbReference>
<feature type="region of interest" description="Disordered" evidence="1">
    <location>
        <begin position="33"/>
        <end position="62"/>
    </location>
</feature>
<reference evidence="3 4" key="1">
    <citation type="submission" date="2014-09" db="EMBL/GenBank/DDBJ databases">
        <authorList>
            <person name="Martin A.A."/>
        </authorList>
    </citation>
    <scope>NUCLEOTIDE SEQUENCE</scope>
    <source>
        <strain evidence="4">ED321</strain>
        <strain evidence="3">ED321 Heterogonic</strain>
    </source>
</reference>
<dbReference type="EMBL" id="LN609528">
    <property type="protein sequence ID" value="CEF63750.1"/>
    <property type="molecule type" value="Genomic_DNA"/>
</dbReference>
<feature type="compositionally biased region" description="Basic and acidic residues" evidence="1">
    <location>
        <begin position="50"/>
        <end position="62"/>
    </location>
</feature>
<organism evidence="3">
    <name type="scientific">Strongyloides ratti</name>
    <name type="common">Parasitic roundworm</name>
    <dbReference type="NCBI Taxonomy" id="34506"/>
    <lineage>
        <taxon>Eukaryota</taxon>
        <taxon>Metazoa</taxon>
        <taxon>Ecdysozoa</taxon>
        <taxon>Nematoda</taxon>
        <taxon>Chromadorea</taxon>
        <taxon>Rhabditida</taxon>
        <taxon>Tylenchina</taxon>
        <taxon>Panagrolaimomorpha</taxon>
        <taxon>Strongyloidoidea</taxon>
        <taxon>Strongyloididae</taxon>
        <taxon>Strongyloides</taxon>
    </lineage>
</organism>
<feature type="signal peptide" evidence="2">
    <location>
        <begin position="1"/>
        <end position="22"/>
    </location>
</feature>
<evidence type="ECO:0000256" key="2">
    <source>
        <dbReference type="SAM" id="SignalP"/>
    </source>
</evidence>
<protein>
    <submittedName>
        <fullName evidence="3 5">Uncharacterized protein</fullName>
    </submittedName>
</protein>
<dbReference type="RefSeq" id="XP_024502951.1">
    <property type="nucleotide sequence ID" value="XM_024649034.1"/>
</dbReference>
<reference evidence="5" key="2">
    <citation type="submission" date="2020-12" db="UniProtKB">
        <authorList>
            <consortium name="WormBaseParasite"/>
        </authorList>
    </citation>
    <scope>IDENTIFICATION</scope>
</reference>
<evidence type="ECO:0000313" key="5">
    <source>
        <dbReference type="WBParaSite" id="SRAE_1000200800.1"/>
    </source>
</evidence>